<gene>
    <name evidence="2" type="ordered locus">Fleli_1768</name>
</gene>
<dbReference type="Proteomes" id="UP000006054">
    <property type="component" value="Chromosome"/>
</dbReference>
<dbReference type="eggNOG" id="COG1714">
    <property type="taxonomic scope" value="Bacteria"/>
</dbReference>
<dbReference type="STRING" id="880071.Fleli_1768"/>
<accession>I4AJN2</accession>
<evidence type="ECO:0000313" key="3">
    <source>
        <dbReference type="Proteomes" id="UP000006054"/>
    </source>
</evidence>
<feature type="transmembrane region" description="Helical" evidence="1">
    <location>
        <begin position="131"/>
        <end position="149"/>
    </location>
</feature>
<dbReference type="AlphaFoldDB" id="I4AJN2"/>
<evidence type="ECO:0000256" key="1">
    <source>
        <dbReference type="SAM" id="Phobius"/>
    </source>
</evidence>
<name>I4AJN2_BERLS</name>
<organism evidence="2 3">
    <name type="scientific">Bernardetia litoralis (strain ATCC 23117 / DSM 6794 / NBRC 15988 / NCIMB 1366 / Fx l1 / Sio-4)</name>
    <name type="common">Flexibacter litoralis</name>
    <dbReference type="NCBI Taxonomy" id="880071"/>
    <lineage>
        <taxon>Bacteria</taxon>
        <taxon>Pseudomonadati</taxon>
        <taxon>Bacteroidota</taxon>
        <taxon>Cytophagia</taxon>
        <taxon>Cytophagales</taxon>
        <taxon>Bernardetiaceae</taxon>
        <taxon>Bernardetia</taxon>
    </lineage>
</organism>
<dbReference type="RefSeq" id="WP_014797620.1">
    <property type="nucleotide sequence ID" value="NC_018018.1"/>
</dbReference>
<proteinExistence type="predicted"/>
<keyword evidence="3" id="KW-1185">Reference proteome</keyword>
<feature type="transmembrane region" description="Helical" evidence="1">
    <location>
        <begin position="98"/>
        <end position="125"/>
    </location>
</feature>
<dbReference type="EMBL" id="CP003345">
    <property type="protein sequence ID" value="AFM04167.1"/>
    <property type="molecule type" value="Genomic_DNA"/>
</dbReference>
<reference evidence="3" key="1">
    <citation type="submission" date="2012-06" db="EMBL/GenBank/DDBJ databases">
        <title>The complete genome of Flexibacter litoralis DSM 6794.</title>
        <authorList>
            <person name="Lucas S."/>
            <person name="Copeland A."/>
            <person name="Lapidus A."/>
            <person name="Glavina del Rio T."/>
            <person name="Dalin E."/>
            <person name="Tice H."/>
            <person name="Bruce D."/>
            <person name="Goodwin L."/>
            <person name="Pitluck S."/>
            <person name="Peters L."/>
            <person name="Ovchinnikova G."/>
            <person name="Lu M."/>
            <person name="Kyrpides N."/>
            <person name="Mavromatis K."/>
            <person name="Ivanova N."/>
            <person name="Brettin T."/>
            <person name="Detter J.C."/>
            <person name="Han C."/>
            <person name="Larimer F."/>
            <person name="Land M."/>
            <person name="Hauser L."/>
            <person name="Markowitz V."/>
            <person name="Cheng J.-F."/>
            <person name="Hugenholtz P."/>
            <person name="Woyke T."/>
            <person name="Wu D."/>
            <person name="Spring S."/>
            <person name="Lang E."/>
            <person name="Kopitz M."/>
            <person name="Brambilla E."/>
            <person name="Klenk H.-P."/>
            <person name="Eisen J.A."/>
        </authorList>
    </citation>
    <scope>NUCLEOTIDE SEQUENCE [LARGE SCALE GENOMIC DNA]</scope>
    <source>
        <strain evidence="3">ATCC 23117 / DSM 6794 / NBRC 15988 / NCIMB 1366 / Sio-4</strain>
    </source>
</reference>
<sequence length="261" mass="30192">MTNTHHLETELHSDFLKQGRIDPITGEKIEEGHTIIICSACKSAFFIESWEYLGQTHCNQNDTLVEIPKPKNMFLKAKPLEYLPFLFKRGNQDVDNTIYSIFESIIIIPVILIVMILLILLTLFVGKITTPIAAILFLVGTIGGIVYFFNKKKSPTSLTFLKRKINSKKATQITLNRKAQGITIKRKDKINTFKFDDIKELRYFVEYISINNHNQCALSIQITTHKNKGKTYYTLLHQDEIQYWSDFLEELPYSLRVLNAK</sequence>
<keyword evidence="1" id="KW-1133">Transmembrane helix</keyword>
<dbReference type="HOGENOM" id="CLU_1044898_0_0_10"/>
<keyword evidence="1" id="KW-0472">Membrane</keyword>
<dbReference type="KEGG" id="fli:Fleli_1768"/>
<dbReference type="OrthoDB" id="988752at2"/>
<keyword evidence="1" id="KW-0812">Transmembrane</keyword>
<evidence type="ECO:0000313" key="2">
    <source>
        <dbReference type="EMBL" id="AFM04167.1"/>
    </source>
</evidence>
<protein>
    <submittedName>
        <fullName evidence="2">Uncharacterized protein</fullName>
    </submittedName>
</protein>